<dbReference type="PROSITE" id="PS51257">
    <property type="entry name" value="PROKAR_LIPOPROTEIN"/>
    <property type="match status" value="1"/>
</dbReference>
<gene>
    <name evidence="2" type="ORF">UFOPK3046_01971</name>
</gene>
<organism evidence="2">
    <name type="scientific">freshwater metagenome</name>
    <dbReference type="NCBI Taxonomy" id="449393"/>
    <lineage>
        <taxon>unclassified sequences</taxon>
        <taxon>metagenomes</taxon>
        <taxon>ecological metagenomes</taxon>
    </lineage>
</organism>
<feature type="domain" description="YHYH" evidence="1">
    <location>
        <begin position="185"/>
        <end position="275"/>
    </location>
</feature>
<dbReference type="PANTHER" id="PTHR30289:SF8">
    <property type="entry name" value="YHYH DOMAIN-CONTAINING PROTEIN"/>
    <property type="match status" value="1"/>
</dbReference>
<evidence type="ECO:0000259" key="1">
    <source>
        <dbReference type="Pfam" id="PF14240"/>
    </source>
</evidence>
<proteinExistence type="predicted"/>
<sequence>MIMKNRIPIGICLSALLVASVSCGGSAKSTSTSESAPTVSSTSTSLSVNTSIANTSIVNTWVGPPADTTQLPIGTSKVSLTAPTVGGLYACDAGNPNGGGADVAGPWIDEAAGTWNANEKLSVQGSVAWPMAKYTEVIEGSERKISSNGLPVGDVTGTFPIATDDPAYSYDRNPNTIAETAVSKSLPVTPTPAATPGCLGKAAIGVLKNGVVLYAPLDERNRDAVAYETQDDCDGHPQQSSNYHYHDVPSCLLAAATGPSTVVGFAYDGFPIVVERNALGELPTNADLDECHGRNSPVLLDGKVVTTYHYSATSEFPYTVGCYHGSHV</sequence>
<dbReference type="EMBL" id="CAFAAQ010000261">
    <property type="protein sequence ID" value="CAB4825298.1"/>
    <property type="molecule type" value="Genomic_DNA"/>
</dbReference>
<accession>A0A6J6ZXZ1</accession>
<dbReference type="Pfam" id="PF14240">
    <property type="entry name" value="YHYH"/>
    <property type="match status" value="1"/>
</dbReference>
<dbReference type="InterPro" id="IPR025924">
    <property type="entry name" value="YHYH_dom"/>
</dbReference>
<dbReference type="AlphaFoldDB" id="A0A6J6ZXZ1"/>
<protein>
    <submittedName>
        <fullName evidence="2">Unannotated protein</fullName>
    </submittedName>
</protein>
<name>A0A6J6ZXZ1_9ZZZZ</name>
<dbReference type="PANTHER" id="PTHR30289">
    <property type="entry name" value="UNCHARACTERIZED PROTEIN YBCL-RELATED"/>
    <property type="match status" value="1"/>
</dbReference>
<evidence type="ECO:0000313" key="2">
    <source>
        <dbReference type="EMBL" id="CAB4825298.1"/>
    </source>
</evidence>
<reference evidence="2" key="1">
    <citation type="submission" date="2020-05" db="EMBL/GenBank/DDBJ databases">
        <authorList>
            <person name="Chiriac C."/>
            <person name="Salcher M."/>
            <person name="Ghai R."/>
            <person name="Kavagutti S V."/>
        </authorList>
    </citation>
    <scope>NUCLEOTIDE SEQUENCE</scope>
</reference>